<proteinExistence type="predicted"/>
<sequence length="306" mass="34522">MSQASTDSYHALVTEIMGSDFHWDTSGNTIEVELATTSKEVIVEVDPQSTLDSLYQLFIQVSRLKVHSLQPCGLYDAQLDSVCGFQPLSTSEMKHHLYRHWQWTWLCPFDHGGSQCHTLPNSELLHAHLRVHHGDHPQTELDAYYALVRQFGPTSTGSVPPWLFTSTSLPGETPLTAHRRILQEWVRQTYPYTTLEQVELAMASPWLDVEPSLMARCYGLGYPCPLPHPNNHDAIVFSTTEELRGHFQRYHAMTTDTQLAVVDSYLVHHSQPTALLVNNALRDGVTDVSRCHGDDALSVLRLLDPN</sequence>
<dbReference type="RefSeq" id="XP_034012083.1">
    <property type="nucleotide sequence ID" value="XM_034155907.1"/>
</dbReference>
<keyword evidence="2" id="KW-1185">Reference proteome</keyword>
<evidence type="ECO:0000313" key="2">
    <source>
        <dbReference type="Proteomes" id="UP000449547"/>
    </source>
</evidence>
<dbReference type="AlphaFoldDB" id="A0A642UMD1"/>
<comment type="caution">
    <text evidence="1">The sequence shown here is derived from an EMBL/GenBank/DDBJ whole genome shotgun (WGS) entry which is preliminary data.</text>
</comment>
<evidence type="ECO:0000313" key="1">
    <source>
        <dbReference type="EMBL" id="KAA8901646.1"/>
    </source>
</evidence>
<name>A0A642UMD1_DIURU</name>
<organism evidence="1 2">
    <name type="scientific">Diutina rugosa</name>
    <name type="common">Yeast</name>
    <name type="synonym">Candida rugosa</name>
    <dbReference type="NCBI Taxonomy" id="5481"/>
    <lineage>
        <taxon>Eukaryota</taxon>
        <taxon>Fungi</taxon>
        <taxon>Dikarya</taxon>
        <taxon>Ascomycota</taxon>
        <taxon>Saccharomycotina</taxon>
        <taxon>Pichiomycetes</taxon>
        <taxon>Debaryomycetaceae</taxon>
        <taxon>Diutina</taxon>
    </lineage>
</organism>
<dbReference type="EMBL" id="SWFT01000101">
    <property type="protein sequence ID" value="KAA8901646.1"/>
    <property type="molecule type" value="Genomic_DNA"/>
</dbReference>
<dbReference type="Proteomes" id="UP000449547">
    <property type="component" value="Unassembled WGS sequence"/>
</dbReference>
<reference evidence="1 2" key="1">
    <citation type="submission" date="2019-07" db="EMBL/GenBank/DDBJ databases">
        <title>Genome assembly of two rare yeast pathogens: Diutina rugosa and Trichomonascus ciferrii.</title>
        <authorList>
            <person name="Mixao V."/>
            <person name="Saus E."/>
            <person name="Hansen A."/>
            <person name="Lass-Flor C."/>
            <person name="Gabaldon T."/>
        </authorList>
    </citation>
    <scope>NUCLEOTIDE SEQUENCE [LARGE SCALE GENOMIC DNA]</scope>
    <source>
        <strain evidence="1 2">CBS 613</strain>
    </source>
</reference>
<protein>
    <submittedName>
        <fullName evidence="1">Uncharacterized protein</fullName>
    </submittedName>
</protein>
<dbReference type="GeneID" id="54781825"/>
<gene>
    <name evidence="1" type="ORF">DIURU_003174</name>
</gene>
<accession>A0A642UMD1</accession>
<dbReference type="VEuPathDB" id="FungiDB:DIURU_003174"/>